<keyword evidence="6" id="KW-1185">Reference proteome</keyword>
<dbReference type="SUPFAM" id="SSF49899">
    <property type="entry name" value="Concanavalin A-like lectins/glucanases"/>
    <property type="match status" value="1"/>
</dbReference>
<accession>C8W2T8</accession>
<dbReference type="PANTHER" id="PTHR32305:SF15">
    <property type="entry name" value="PROTEIN RHSA-RELATED"/>
    <property type="match status" value="1"/>
</dbReference>
<dbReference type="InterPro" id="IPR006530">
    <property type="entry name" value="YD"/>
</dbReference>
<evidence type="ECO:0000256" key="2">
    <source>
        <dbReference type="SAM" id="MobiDB-lite"/>
    </source>
</evidence>
<dbReference type="KEGG" id="dae:Dtox_0132"/>
<dbReference type="Gene3D" id="2.60.120.200">
    <property type="match status" value="1"/>
</dbReference>
<evidence type="ECO:0000259" key="4">
    <source>
        <dbReference type="Pfam" id="PF25023"/>
    </source>
</evidence>
<name>C8W2T8_DESAS</name>
<dbReference type="Pfam" id="PF25023">
    <property type="entry name" value="TEN_YD-shell"/>
    <property type="match status" value="3"/>
</dbReference>
<dbReference type="Gene3D" id="2.180.10.10">
    <property type="entry name" value="RHS repeat-associated core"/>
    <property type="match status" value="2"/>
</dbReference>
<dbReference type="InterPro" id="IPR050708">
    <property type="entry name" value="T6SS_VgrG/RHS"/>
</dbReference>
<dbReference type="InterPro" id="IPR013320">
    <property type="entry name" value="ConA-like_dom_sf"/>
</dbReference>
<dbReference type="Gene3D" id="2.60.120.260">
    <property type="entry name" value="Galactose-binding domain-like"/>
    <property type="match status" value="2"/>
</dbReference>
<dbReference type="eggNOG" id="COG3209">
    <property type="taxonomic scope" value="Bacteria"/>
</dbReference>
<keyword evidence="3" id="KW-1133">Transmembrane helix</keyword>
<dbReference type="Proteomes" id="UP000002217">
    <property type="component" value="Chromosome"/>
</dbReference>
<dbReference type="EMBL" id="CP001720">
    <property type="protein sequence ID" value="ACV61094.1"/>
    <property type="molecule type" value="Genomic_DNA"/>
</dbReference>
<dbReference type="InterPro" id="IPR008979">
    <property type="entry name" value="Galactose-bd-like_sf"/>
</dbReference>
<evidence type="ECO:0000256" key="1">
    <source>
        <dbReference type="ARBA" id="ARBA00022737"/>
    </source>
</evidence>
<feature type="domain" description="Teneurin-like YD-shell" evidence="4">
    <location>
        <begin position="1954"/>
        <end position="2205"/>
    </location>
</feature>
<protein>
    <submittedName>
        <fullName evidence="5">YD repeat protein</fullName>
    </submittedName>
</protein>
<sequence>MLGGLKLGGKYYIPKPSSRIKKCICCVLTIIMLLISNTGFIPNYYITNNAKAMSLPNNSQTSIASGNSNNESPSDNMTNQSEMETSAQNNSVTGDVYVEQKIFTSDSLMFTPFNSQKALTERVYSDNPDYINKVINYSEIPNTFQSTGEYVYQSGDIHMQQVIHMPKMIRNPDVLNLSTLNQNSNNYSVDNSVYGNNNCSDIADSSTNAPSAASASLTNTLAITEFKDGINEDDLNLIDSDSAVSSNRSSSSVASSVYNNQEDLTSQDLSSASVASSVYSTDISLDASLPIQNKSGHFTVGFSHKTGNNLLRFSYKNADLMLNPRNSAATSGSIHKNSISYQEIYPATDLKYTVEPNNLKEELIIKKYTGQTDFYFQLSVNNAVYKITPDSTILFCDPTSGQTLFYMPRPFAIDNAANNDIYHLPEFNNSDGKNSTSKNLPAFYQLSGHKSCDLSYEISKDGILKVSIDPDWLKNAIYPVIIDPSIYIFDAGFYRASIAYNMEGIQVGNGVPRYEQARFNQGILVEEGTTNLLTVNQSNIETSLDPGCVADGTGVTVSKITSQAWEGAASIQASCASGGNSYNGVNIWKGAQGTGWAVTAGQAYTASLYAKGANGGEPFLFALYASDLTQLATVTGTLTTSWQRFSVTVSIPTGKTAVFMIARRNNTTNAVTYYLDGLQLEQKSCVTSWITGGTTRSGEILSIPTANVFTKGNWSVELTYKPTKITGSSQILWYGYNPSSQEIYMLCVDPNYGGTLDLVVCSKASGTMYTYGIVSTFTLSSGTYYNIMATGNGSTLNLYCNGQLAGSAPYMETVGVLPPVMGIGCRSYINNSTLYYGSQANGIIDDLRISNRARTATEALAAYQSNQSLPVDAYTTCKLSFDGAVSYYATDQTGAGIESYWHYAGMNLGGGWNASVNTWNRNLVLSKQLFSIPGRGISTGENIIYNSLTNKTWMLGNFTGIFENQDGSVTYTKGDGSSYTFTLNGSGGYTAPLGIYLSLIKNGSGNFTIQDKYKNIFKYINNKPYQFIDRNNNITTFSYDSSGRLYQVIDASGRPITYTYDPVGRIVNVIDPGGHAYQFGYQNNLTSVTDPANNTYVLSYDANGHLASFTDPLNRVTTFNINSGGQLLSYNDARTNGQDVYTTTFSHSLQGNTMVTTITDPGSRTNTYYHNTSTGNLIKKQDGIGNTWSYTWTNNNLTQAQDTKGTTSYQYDNMGNMIQKTITVDSNPANNIVETMTYNSNSELLTRKDNSNYNNNNGREINYKYSSEGNLLSTSDPNEKVSSSYSYDQRGNIIQYNPDVLGYHNLILNGSMEMVGTNGNLPANWDMNGSATVSLDNSFHPHGNYSLKISNTTTPHCYFRQDINNTSFNSDALTLRAEVKLNNVTGGISSDGEEPFGEDSSSGLKIGFLFHDDYGNYAYVYTVCTGSGRTTITLPTTVPFLPNPPYHGLLYHVQVFMGLNNSSGTAWLDGVQLLCKCNGSQEHIITQFNSVENNSFEGSLNNWIPGGAATVNSSFSWGGSYSLKMTAAGTTYQDVPTYAGEPLTLSGMINTSGISGSGACYRIDYYDASNNLISGASVQTGYISGTQGWTRMASMANAPANANHARIQCILNGNGTVYFDDVKLIPINSMQYNYDKPSDYSNPGSYTGGNYMTLSEDALGIQNAYAYNPNVGNTVGHADPLNHITWYYYDALNRLIQVTDPLSRKAYYQYDPVSNLIYTRDPRSASSSDNTYSTFYGPNNLNRLSALTDSQNQSATYTYDRSGNLTGIALPNGQSESLEYDNANRLTRIILSDGKYYNYYYDGAGELISVTDQNGAGCSWNYDGAHRVTSTTDPFGYQLNYSLDKSNNLELESGIDYSCHYYYDGGNNMYKLYLPGAIIYYGRDDQGRVFNVEYNPSYTVNHQLHYATSQRIINYLVNGWCSSIQDQYFPYRTGYSYGYYADGTISGYSSWNGTHSFSYDADGRLASWTHSGVQQNYTYDAAGNLLTKGNRTFAYNNINEITSPGFTYDQNGNMTGDGSFNYTYNPLNQLVRVNKVSDGSLVATYTYNHDGTRRNKVTAQGTTNYNWDASGNLIREIGPNGTYCYYYALGKLIAFENNHQLYIVHDNLRGDVISLSMTDDYGNTDQENRYDYDPWGTPICEDESVKLPFRYAGYYYDEETGLYYLKSRYYSPALGRFLTRDDHSFINHADPQTLNLYAYCGNNPVNYVDPDGNTIDDIKSGLRNAGNAVYNEARTWADAWLDCPFTGGAVFTGGIGIIKRIKGVGNFKKYSPAQIEKNYGLKKGQFHREIKGDILSDLTGKNSPYKDQMKKMGNNPDVYLTPDGQIQIVSTQFKGNSFKTDLNIKGFLP</sequence>
<feature type="domain" description="Teneurin-like YD-shell" evidence="4">
    <location>
        <begin position="1750"/>
        <end position="1897"/>
    </location>
</feature>
<evidence type="ECO:0000313" key="6">
    <source>
        <dbReference type="Proteomes" id="UP000002217"/>
    </source>
</evidence>
<dbReference type="Pfam" id="PF13385">
    <property type="entry name" value="Laminin_G_3"/>
    <property type="match status" value="1"/>
</dbReference>
<dbReference type="InterPro" id="IPR022385">
    <property type="entry name" value="Rhs_assc_core"/>
</dbReference>
<dbReference type="HOGENOM" id="CLU_229687_0_0_9"/>
<dbReference type="NCBIfam" id="TIGR01643">
    <property type="entry name" value="YD_repeat_2x"/>
    <property type="match status" value="5"/>
</dbReference>
<dbReference type="NCBIfam" id="TIGR03696">
    <property type="entry name" value="Rhs_assc_core"/>
    <property type="match status" value="1"/>
</dbReference>
<keyword evidence="3" id="KW-0812">Transmembrane</keyword>
<keyword evidence="3" id="KW-0472">Membrane</keyword>
<keyword evidence="1" id="KW-0677">Repeat</keyword>
<gene>
    <name evidence="5" type="ordered locus">Dtox_0132</name>
</gene>
<evidence type="ECO:0000313" key="5">
    <source>
        <dbReference type="EMBL" id="ACV61094.1"/>
    </source>
</evidence>
<dbReference type="PANTHER" id="PTHR32305">
    <property type="match status" value="1"/>
</dbReference>
<organism evidence="5 6">
    <name type="scientific">Desulfofarcimen acetoxidans (strain ATCC 49208 / DSM 771 / KCTC 5769 / VKM B-1644 / 5575)</name>
    <name type="common">Desulfotomaculum acetoxidans</name>
    <dbReference type="NCBI Taxonomy" id="485916"/>
    <lineage>
        <taxon>Bacteria</taxon>
        <taxon>Bacillati</taxon>
        <taxon>Bacillota</taxon>
        <taxon>Clostridia</taxon>
        <taxon>Eubacteriales</taxon>
        <taxon>Peptococcaceae</taxon>
        <taxon>Desulfofarcimen</taxon>
    </lineage>
</organism>
<dbReference type="SUPFAM" id="SSF49785">
    <property type="entry name" value="Galactose-binding domain-like"/>
    <property type="match status" value="1"/>
</dbReference>
<proteinExistence type="predicted"/>
<feature type="domain" description="Teneurin-like YD-shell" evidence="4">
    <location>
        <begin position="1009"/>
        <end position="1181"/>
    </location>
</feature>
<reference evidence="5 6" key="1">
    <citation type="journal article" date="2009" name="Stand. Genomic Sci.">
        <title>Complete genome sequence of Desulfotomaculum acetoxidans type strain (5575).</title>
        <authorList>
            <person name="Spring S."/>
            <person name="Lapidus A."/>
            <person name="Schroder M."/>
            <person name="Gleim D."/>
            <person name="Sims D."/>
            <person name="Meincke L."/>
            <person name="Glavina Del Rio T."/>
            <person name="Tice H."/>
            <person name="Copeland A."/>
            <person name="Cheng J.F."/>
            <person name="Lucas S."/>
            <person name="Chen F."/>
            <person name="Nolan M."/>
            <person name="Bruce D."/>
            <person name="Goodwin L."/>
            <person name="Pitluck S."/>
            <person name="Ivanova N."/>
            <person name="Mavromatis K."/>
            <person name="Mikhailova N."/>
            <person name="Pati A."/>
            <person name="Chen A."/>
            <person name="Palaniappan K."/>
            <person name="Land M."/>
            <person name="Hauser L."/>
            <person name="Chang Y.J."/>
            <person name="Jeffries C.D."/>
            <person name="Chain P."/>
            <person name="Saunders E."/>
            <person name="Brettin T."/>
            <person name="Detter J.C."/>
            <person name="Goker M."/>
            <person name="Bristow J."/>
            <person name="Eisen J.A."/>
            <person name="Markowitz V."/>
            <person name="Hugenholtz P."/>
            <person name="Kyrpides N.C."/>
            <person name="Klenk H.P."/>
            <person name="Han C."/>
        </authorList>
    </citation>
    <scope>NUCLEOTIDE SEQUENCE [LARGE SCALE GENOMIC DNA]</scope>
    <source>
        <strain evidence="6">ATCC 49208 / DSM 771 / VKM B-1644</strain>
    </source>
</reference>
<feature type="region of interest" description="Disordered" evidence="2">
    <location>
        <begin position="59"/>
        <end position="90"/>
    </location>
</feature>
<evidence type="ECO:0000256" key="3">
    <source>
        <dbReference type="SAM" id="Phobius"/>
    </source>
</evidence>
<dbReference type="InterPro" id="IPR056823">
    <property type="entry name" value="TEN-like_YD-shell"/>
</dbReference>
<feature type="transmembrane region" description="Helical" evidence="3">
    <location>
        <begin position="23"/>
        <end position="46"/>
    </location>
</feature>
<dbReference type="STRING" id="485916.Dtox_0132"/>